<name>A0A4Y9T3B3_9BURK</name>
<keyword evidence="1" id="KW-0812">Transmembrane</keyword>
<feature type="transmembrane region" description="Helical" evidence="1">
    <location>
        <begin position="34"/>
        <end position="55"/>
    </location>
</feature>
<dbReference type="Proteomes" id="UP000297258">
    <property type="component" value="Unassembled WGS sequence"/>
</dbReference>
<evidence type="ECO:0000313" key="2">
    <source>
        <dbReference type="EMBL" id="TFW33711.1"/>
    </source>
</evidence>
<comment type="caution">
    <text evidence="2">The sequence shown here is derived from an EMBL/GenBank/DDBJ whole genome shotgun (WGS) entry which is preliminary data.</text>
</comment>
<keyword evidence="1" id="KW-1133">Transmembrane helix</keyword>
<keyword evidence="3" id="KW-1185">Reference proteome</keyword>
<protein>
    <submittedName>
        <fullName evidence="2">Uncharacterized protein</fullName>
    </submittedName>
</protein>
<organism evidence="2 3">
    <name type="scientific">Massilia horti</name>
    <dbReference type="NCBI Taxonomy" id="2562153"/>
    <lineage>
        <taxon>Bacteria</taxon>
        <taxon>Pseudomonadati</taxon>
        <taxon>Pseudomonadota</taxon>
        <taxon>Betaproteobacteria</taxon>
        <taxon>Burkholderiales</taxon>
        <taxon>Oxalobacteraceae</taxon>
        <taxon>Telluria group</taxon>
        <taxon>Massilia</taxon>
    </lineage>
</organism>
<evidence type="ECO:0000313" key="3">
    <source>
        <dbReference type="Proteomes" id="UP000297258"/>
    </source>
</evidence>
<evidence type="ECO:0000256" key="1">
    <source>
        <dbReference type="SAM" id="Phobius"/>
    </source>
</evidence>
<dbReference type="EMBL" id="SPUM01000037">
    <property type="protein sequence ID" value="TFW33711.1"/>
    <property type="molecule type" value="Genomic_DNA"/>
</dbReference>
<reference evidence="2 3" key="1">
    <citation type="submission" date="2019-03" db="EMBL/GenBank/DDBJ databases">
        <title>Draft genome of Massilia hortus sp. nov., a novel bacterial species of the Oxalobacteraceae family.</title>
        <authorList>
            <person name="Peta V."/>
            <person name="Raths R."/>
            <person name="Bucking H."/>
        </authorList>
    </citation>
    <scope>NUCLEOTIDE SEQUENCE [LARGE SCALE GENOMIC DNA]</scope>
    <source>
        <strain evidence="2 3">ONC3</strain>
    </source>
</reference>
<accession>A0A4Y9T3B3</accession>
<gene>
    <name evidence="2" type="ORF">E4O92_05815</name>
</gene>
<sequence length="76" mass="8541">MAFIFGGTVSFIYGMSNILPGGTVQFNGQPTDDMVLRCFSALFPLIMAVLGIFLFRAKPYYPWSIIRTAQKVEQEK</sequence>
<dbReference type="AlphaFoldDB" id="A0A4Y9T3B3"/>
<keyword evidence="1" id="KW-0472">Membrane</keyword>
<proteinExistence type="predicted"/>